<protein>
    <submittedName>
        <fullName evidence="6">TetR/AcrR family transcriptional regulator</fullName>
    </submittedName>
</protein>
<dbReference type="InterPro" id="IPR036271">
    <property type="entry name" value="Tet_transcr_reg_TetR-rel_C_sf"/>
</dbReference>
<dbReference type="PROSITE" id="PS50977">
    <property type="entry name" value="HTH_TETR_2"/>
    <property type="match status" value="1"/>
</dbReference>
<gene>
    <name evidence="6" type="ORF">G9U55_30340</name>
</gene>
<dbReference type="InterPro" id="IPR009057">
    <property type="entry name" value="Homeodomain-like_sf"/>
</dbReference>
<evidence type="ECO:0000313" key="6">
    <source>
        <dbReference type="EMBL" id="QRF06460.1"/>
    </source>
</evidence>
<dbReference type="InterPro" id="IPR001647">
    <property type="entry name" value="HTH_TetR"/>
</dbReference>
<dbReference type="PANTHER" id="PTHR30055">
    <property type="entry name" value="HTH-TYPE TRANSCRIPTIONAL REGULATOR RUTR"/>
    <property type="match status" value="1"/>
</dbReference>
<sequence>MVKQERAIQTRKTILSAAARVFEGRGYKAATISEILTAAGVTKGALYFHFPSKEHLAQGVLHEQDQWLPVPERACKIQELVDTVMLHAYRLQTDPMVRAGVRLSLDQQAHGLDRSGPFTRWAEILRDLLEEARSQGELLPNVVPAETADVLVGSFAGIQAMSQAVCEYQDLLRRSSHLLRHLLPSVAVPSVLASLDSSESRGETISTELRTLMSQEREPAAG</sequence>
<dbReference type="SUPFAM" id="SSF46689">
    <property type="entry name" value="Homeodomain-like"/>
    <property type="match status" value="1"/>
</dbReference>
<keyword evidence="3" id="KW-0804">Transcription</keyword>
<keyword evidence="7" id="KW-1185">Reference proteome</keyword>
<organism evidence="6 7">
    <name type="scientific">Streptomyces koyangensis</name>
    <dbReference type="NCBI Taxonomy" id="188770"/>
    <lineage>
        <taxon>Bacteria</taxon>
        <taxon>Bacillati</taxon>
        <taxon>Actinomycetota</taxon>
        <taxon>Actinomycetes</taxon>
        <taxon>Kitasatosporales</taxon>
        <taxon>Streptomycetaceae</taxon>
        <taxon>Streptomyces</taxon>
        <taxon>Streptomyces aurantiacus group</taxon>
    </lineage>
</organism>
<keyword evidence="2 4" id="KW-0238">DNA-binding</keyword>
<name>A0ABX7EPU7_9ACTN</name>
<keyword evidence="1" id="KW-0805">Transcription regulation</keyword>
<evidence type="ECO:0000256" key="4">
    <source>
        <dbReference type="PROSITE-ProRule" id="PRU00335"/>
    </source>
</evidence>
<dbReference type="SUPFAM" id="SSF48498">
    <property type="entry name" value="Tetracyclin repressor-like, C-terminal domain"/>
    <property type="match status" value="1"/>
</dbReference>
<keyword evidence="6" id="KW-0614">Plasmid</keyword>
<evidence type="ECO:0000256" key="1">
    <source>
        <dbReference type="ARBA" id="ARBA00023015"/>
    </source>
</evidence>
<dbReference type="RefSeq" id="WP_101280752.1">
    <property type="nucleotide sequence ID" value="NZ_CP049946.1"/>
</dbReference>
<evidence type="ECO:0000313" key="7">
    <source>
        <dbReference type="Proteomes" id="UP000596311"/>
    </source>
</evidence>
<accession>A0ABX7EPU7</accession>
<evidence type="ECO:0000259" key="5">
    <source>
        <dbReference type="PROSITE" id="PS50977"/>
    </source>
</evidence>
<dbReference type="InterPro" id="IPR047923">
    <property type="entry name" value="ArpA-like"/>
</dbReference>
<dbReference type="EMBL" id="CP049946">
    <property type="protein sequence ID" value="QRF06460.1"/>
    <property type="molecule type" value="Genomic_DNA"/>
</dbReference>
<dbReference type="NCBIfam" id="NF041196">
    <property type="entry name" value="ScbR_bind_reg"/>
    <property type="match status" value="1"/>
</dbReference>
<evidence type="ECO:0000256" key="3">
    <source>
        <dbReference type="ARBA" id="ARBA00023163"/>
    </source>
</evidence>
<evidence type="ECO:0000256" key="2">
    <source>
        <dbReference type="ARBA" id="ARBA00023125"/>
    </source>
</evidence>
<dbReference type="InterPro" id="IPR023772">
    <property type="entry name" value="DNA-bd_HTH_TetR-type_CS"/>
</dbReference>
<geneLocation type="plasmid" evidence="6 7">
    <name>unnamed</name>
</geneLocation>
<dbReference type="Gene3D" id="1.10.357.10">
    <property type="entry name" value="Tetracycline Repressor, domain 2"/>
    <property type="match status" value="1"/>
</dbReference>
<dbReference type="Pfam" id="PF00440">
    <property type="entry name" value="TetR_N"/>
    <property type="match status" value="1"/>
</dbReference>
<proteinExistence type="predicted"/>
<dbReference type="InterPro" id="IPR050109">
    <property type="entry name" value="HTH-type_TetR-like_transc_reg"/>
</dbReference>
<feature type="domain" description="HTH tetR-type" evidence="5">
    <location>
        <begin position="8"/>
        <end position="68"/>
    </location>
</feature>
<dbReference type="PRINTS" id="PR00455">
    <property type="entry name" value="HTHTETR"/>
</dbReference>
<dbReference type="PANTHER" id="PTHR30055:SF234">
    <property type="entry name" value="HTH-TYPE TRANSCRIPTIONAL REGULATOR BETI"/>
    <property type="match status" value="1"/>
</dbReference>
<feature type="DNA-binding region" description="H-T-H motif" evidence="4">
    <location>
        <begin position="31"/>
        <end position="50"/>
    </location>
</feature>
<dbReference type="PROSITE" id="PS01081">
    <property type="entry name" value="HTH_TETR_1"/>
    <property type="match status" value="1"/>
</dbReference>
<dbReference type="Proteomes" id="UP000596311">
    <property type="component" value="Plasmid unnamed"/>
</dbReference>
<reference evidence="6 7" key="1">
    <citation type="submission" date="2020-03" db="EMBL/GenBank/DDBJ databases">
        <title>Genome mining and metabolic profiling illuminate the polycyclic tetramate macrolactams from Streptomyces koyangensis SCSIO 5802.</title>
        <authorList>
            <person name="Ding W."/>
        </authorList>
    </citation>
    <scope>NUCLEOTIDE SEQUENCE [LARGE SCALE GENOMIC DNA]</scope>
    <source>
        <strain evidence="6 7">SCSIO 5802</strain>
        <plasmid evidence="6 7">unnamed</plasmid>
    </source>
</reference>